<sequence length="189" mass="20572">MLPPSCGPVRLIAVDGHAGSGKTTFAAALAAALGGAPVLHLDDIATHEELFGWTDRLLSQVVAPLRDGRPARYTPYDWTAREFGPPRLLPPAPVVLVEGVGAGRLALRPYLARVLWMEFEPDAAWERGRLRDGPAQRAFWRGWVAAERRHFAQDPSRPYATQLIQQGQKGYVVSPGPAAPRGTRESPVP</sequence>
<dbReference type="InterPro" id="IPR027417">
    <property type="entry name" value="P-loop_NTPase"/>
</dbReference>
<evidence type="ECO:0000313" key="3">
    <source>
        <dbReference type="Proteomes" id="UP000186455"/>
    </source>
</evidence>
<gene>
    <name evidence="2" type="ORF">AB852_22445</name>
</gene>
<accession>A0A1Q4V4G8</accession>
<organism evidence="2 3">
    <name type="scientific">Streptomyces uncialis</name>
    <dbReference type="NCBI Taxonomy" id="1048205"/>
    <lineage>
        <taxon>Bacteria</taxon>
        <taxon>Bacillati</taxon>
        <taxon>Actinomycetota</taxon>
        <taxon>Actinomycetes</taxon>
        <taxon>Kitasatosporales</taxon>
        <taxon>Streptomycetaceae</taxon>
        <taxon>Streptomyces</taxon>
    </lineage>
</organism>
<dbReference type="Gene3D" id="3.40.50.300">
    <property type="entry name" value="P-loop containing nucleotide triphosphate hydrolases"/>
    <property type="match status" value="1"/>
</dbReference>
<dbReference type="AlphaFoldDB" id="A0A1Q4V4G8"/>
<dbReference type="Proteomes" id="UP000186455">
    <property type="component" value="Unassembled WGS sequence"/>
</dbReference>
<dbReference type="STRING" id="1048205.AB852_22445"/>
<dbReference type="EMBL" id="LFBV01000006">
    <property type="protein sequence ID" value="OKH92753.1"/>
    <property type="molecule type" value="Genomic_DNA"/>
</dbReference>
<evidence type="ECO:0000313" key="2">
    <source>
        <dbReference type="EMBL" id="OKH92753.1"/>
    </source>
</evidence>
<comment type="caution">
    <text evidence="2">The sequence shown here is derived from an EMBL/GenBank/DDBJ whole genome shotgun (WGS) entry which is preliminary data.</text>
</comment>
<evidence type="ECO:0000256" key="1">
    <source>
        <dbReference type="SAM" id="MobiDB-lite"/>
    </source>
</evidence>
<name>A0A1Q4V4G8_9ACTN</name>
<dbReference type="SUPFAM" id="SSF52540">
    <property type="entry name" value="P-loop containing nucleoside triphosphate hydrolases"/>
    <property type="match status" value="1"/>
</dbReference>
<keyword evidence="3" id="KW-1185">Reference proteome</keyword>
<reference evidence="2 3" key="1">
    <citation type="submission" date="2015-06" db="EMBL/GenBank/DDBJ databases">
        <title>Cloning and characterization of the uncialamcin biosynthetic gene cluster.</title>
        <authorList>
            <person name="Yan X."/>
            <person name="Huang T."/>
            <person name="Ge H."/>
            <person name="Shen B."/>
        </authorList>
    </citation>
    <scope>NUCLEOTIDE SEQUENCE [LARGE SCALE GENOMIC DNA]</scope>
    <source>
        <strain evidence="2 3">DCA2648</strain>
    </source>
</reference>
<proteinExistence type="predicted"/>
<evidence type="ECO:0008006" key="4">
    <source>
        <dbReference type="Google" id="ProtNLM"/>
    </source>
</evidence>
<feature type="region of interest" description="Disordered" evidence="1">
    <location>
        <begin position="168"/>
        <end position="189"/>
    </location>
</feature>
<protein>
    <recommendedName>
        <fullName evidence="4">Uridine kinase</fullName>
    </recommendedName>
</protein>